<evidence type="ECO:0000256" key="3">
    <source>
        <dbReference type="ARBA" id="ARBA00023163"/>
    </source>
</evidence>
<dbReference type="Pfam" id="PF07729">
    <property type="entry name" value="FCD"/>
    <property type="match status" value="1"/>
</dbReference>
<evidence type="ECO:0000259" key="4">
    <source>
        <dbReference type="PROSITE" id="PS50949"/>
    </source>
</evidence>
<dbReference type="SMART" id="SM00895">
    <property type="entry name" value="FCD"/>
    <property type="match status" value="1"/>
</dbReference>
<dbReference type="InterPro" id="IPR036390">
    <property type="entry name" value="WH_DNA-bd_sf"/>
</dbReference>
<dbReference type="InterPro" id="IPR036388">
    <property type="entry name" value="WH-like_DNA-bd_sf"/>
</dbReference>
<evidence type="ECO:0000313" key="6">
    <source>
        <dbReference type="Proteomes" id="UP000541033"/>
    </source>
</evidence>
<dbReference type="SMART" id="SM00345">
    <property type="entry name" value="HTH_GNTR"/>
    <property type="match status" value="1"/>
</dbReference>
<dbReference type="Proteomes" id="UP000541033">
    <property type="component" value="Unassembled WGS sequence"/>
</dbReference>
<proteinExistence type="predicted"/>
<evidence type="ECO:0000313" key="5">
    <source>
        <dbReference type="EMBL" id="NIH52278.1"/>
    </source>
</evidence>
<dbReference type="GO" id="GO:0003700">
    <property type="term" value="F:DNA-binding transcription factor activity"/>
    <property type="evidence" value="ECO:0007669"/>
    <property type="project" value="InterPro"/>
</dbReference>
<organism evidence="5 6">
    <name type="scientific">Lysinibacter cavernae</name>
    <dbReference type="NCBI Taxonomy" id="1640652"/>
    <lineage>
        <taxon>Bacteria</taxon>
        <taxon>Bacillati</taxon>
        <taxon>Actinomycetota</taxon>
        <taxon>Actinomycetes</taxon>
        <taxon>Micrococcales</taxon>
        <taxon>Microbacteriaceae</taxon>
        <taxon>Lysinibacter</taxon>
    </lineage>
</organism>
<dbReference type="Pfam" id="PF00392">
    <property type="entry name" value="GntR"/>
    <property type="match status" value="1"/>
</dbReference>
<name>A0A7X5QYF5_9MICO</name>
<evidence type="ECO:0000256" key="1">
    <source>
        <dbReference type="ARBA" id="ARBA00023015"/>
    </source>
</evidence>
<comment type="caution">
    <text evidence="5">The sequence shown here is derived from an EMBL/GenBank/DDBJ whole genome shotgun (WGS) entry which is preliminary data.</text>
</comment>
<dbReference type="PROSITE" id="PS50949">
    <property type="entry name" value="HTH_GNTR"/>
    <property type="match status" value="1"/>
</dbReference>
<keyword evidence="6" id="KW-1185">Reference proteome</keyword>
<evidence type="ECO:0000256" key="2">
    <source>
        <dbReference type="ARBA" id="ARBA00023125"/>
    </source>
</evidence>
<dbReference type="SUPFAM" id="SSF48008">
    <property type="entry name" value="GntR ligand-binding domain-like"/>
    <property type="match status" value="1"/>
</dbReference>
<dbReference type="PANTHER" id="PTHR43537">
    <property type="entry name" value="TRANSCRIPTIONAL REGULATOR, GNTR FAMILY"/>
    <property type="match status" value="1"/>
</dbReference>
<protein>
    <submittedName>
        <fullName evidence="5">DNA-binding FadR family transcriptional regulator</fullName>
    </submittedName>
</protein>
<dbReference type="InterPro" id="IPR011711">
    <property type="entry name" value="GntR_C"/>
</dbReference>
<dbReference type="Gene3D" id="1.10.10.10">
    <property type="entry name" value="Winged helix-like DNA-binding domain superfamily/Winged helix DNA-binding domain"/>
    <property type="match status" value="1"/>
</dbReference>
<dbReference type="InterPro" id="IPR008920">
    <property type="entry name" value="TF_FadR/GntR_C"/>
</dbReference>
<keyword evidence="1" id="KW-0805">Transcription regulation</keyword>
<dbReference type="Gene3D" id="1.20.120.530">
    <property type="entry name" value="GntR ligand-binding domain-like"/>
    <property type="match status" value="1"/>
</dbReference>
<dbReference type="GO" id="GO:0003677">
    <property type="term" value="F:DNA binding"/>
    <property type="evidence" value="ECO:0007669"/>
    <property type="project" value="UniProtKB-KW"/>
</dbReference>
<dbReference type="RefSeq" id="WP_167146604.1">
    <property type="nucleotide sequence ID" value="NZ_JAAMOX010000001.1"/>
</dbReference>
<dbReference type="EMBL" id="JAAMOX010000001">
    <property type="protein sequence ID" value="NIH52278.1"/>
    <property type="molecule type" value="Genomic_DNA"/>
</dbReference>
<feature type="domain" description="HTH gntR-type" evidence="4">
    <location>
        <begin position="30"/>
        <end position="97"/>
    </location>
</feature>
<reference evidence="5 6" key="1">
    <citation type="submission" date="2020-02" db="EMBL/GenBank/DDBJ databases">
        <title>Sequencing the genomes of 1000 actinobacteria strains.</title>
        <authorList>
            <person name="Klenk H.-P."/>
        </authorList>
    </citation>
    <scope>NUCLEOTIDE SEQUENCE [LARGE SCALE GENOMIC DNA]</scope>
    <source>
        <strain evidence="5 6">DSM 27960</strain>
    </source>
</reference>
<keyword evidence="3" id="KW-0804">Transcription</keyword>
<dbReference type="AlphaFoldDB" id="A0A7X5QYF5"/>
<dbReference type="InterPro" id="IPR000524">
    <property type="entry name" value="Tscrpt_reg_HTH_GntR"/>
</dbReference>
<dbReference type="PANTHER" id="PTHR43537:SF44">
    <property type="entry name" value="GNTR FAMILY REGULATORY PROTEIN"/>
    <property type="match status" value="1"/>
</dbReference>
<gene>
    <name evidence="5" type="ORF">FHX76_000146</name>
</gene>
<dbReference type="SUPFAM" id="SSF46785">
    <property type="entry name" value="Winged helix' DNA-binding domain"/>
    <property type="match status" value="1"/>
</dbReference>
<keyword evidence="2 5" id="KW-0238">DNA-binding</keyword>
<accession>A0A7X5QYF5</accession>
<sequence>MTSALDRNEAAPLKHIEATQATNGSARLSANLHSQVLDSLGLAICEGTMAAGSIVTIEILEERLQVSRTVIREALRVLTSMGLVTSRRRVGIQILPLKEWNLYDPQIIRWRLASSHQISQLRSLTELRSAIEPEAARLAAQRAPLADASELIGLAGKLWAAGSAGDGEEFLRLDIMFHQLILRSSGNEMFSKLHTLIDEVLAGRTDAGLMPQYPHKQALQWHTDVANAIQTGNSEAAGEAMLHIMRRALSEMSTMWEGLVDLSPNRGSNTIE</sequence>